<feature type="transmembrane region" description="Helical" evidence="11">
    <location>
        <begin position="211"/>
        <end position="235"/>
    </location>
</feature>
<dbReference type="Pfam" id="PF00654">
    <property type="entry name" value="Voltage_CLC"/>
    <property type="match status" value="1"/>
</dbReference>
<dbReference type="InterPro" id="IPR014743">
    <property type="entry name" value="Cl-channel_core"/>
</dbReference>
<evidence type="ECO:0000256" key="5">
    <source>
        <dbReference type="ARBA" id="ARBA00023065"/>
    </source>
</evidence>
<dbReference type="EMBL" id="CP008884">
    <property type="protein sequence ID" value="AIF48543.1"/>
    <property type="molecule type" value="Genomic_DNA"/>
</dbReference>
<dbReference type="RefSeq" id="WP_019465633.1">
    <property type="nucleotide sequence ID" value="NZ_ALOY01000160.1"/>
</dbReference>
<dbReference type="InterPro" id="IPR050368">
    <property type="entry name" value="ClC-type_chloride_channel"/>
</dbReference>
<dbReference type="AlphaFoldDB" id="A0A075K8L9"/>
<evidence type="ECO:0000256" key="1">
    <source>
        <dbReference type="ARBA" id="ARBA00004141"/>
    </source>
</evidence>
<feature type="transmembrane region" description="Helical" evidence="11">
    <location>
        <begin position="342"/>
        <end position="363"/>
    </location>
</feature>
<keyword evidence="9" id="KW-0407">Ion channel</keyword>
<keyword evidence="2" id="KW-0813">Transport</keyword>
<dbReference type="PATRIC" id="fig|1217721.7.peg.3181"/>
<keyword evidence="7" id="KW-0869">Chloride channel</keyword>
<dbReference type="GO" id="GO:0034707">
    <property type="term" value="C:chloride channel complex"/>
    <property type="evidence" value="ECO:0007669"/>
    <property type="project" value="UniProtKB-KW"/>
</dbReference>
<organism evidence="12 13">
    <name type="scientific">Dyella japonica A8</name>
    <dbReference type="NCBI Taxonomy" id="1217721"/>
    <lineage>
        <taxon>Bacteria</taxon>
        <taxon>Pseudomonadati</taxon>
        <taxon>Pseudomonadota</taxon>
        <taxon>Gammaproteobacteria</taxon>
        <taxon>Lysobacterales</taxon>
        <taxon>Rhodanobacteraceae</taxon>
        <taxon>Dyella</taxon>
    </lineage>
</organism>
<gene>
    <name evidence="12" type="ORF">HY57_15530</name>
</gene>
<keyword evidence="3 11" id="KW-0812">Transmembrane</keyword>
<keyword evidence="6 11" id="KW-0472">Membrane</keyword>
<proteinExistence type="predicted"/>
<evidence type="ECO:0000256" key="6">
    <source>
        <dbReference type="ARBA" id="ARBA00023136"/>
    </source>
</evidence>
<feature type="transmembrane region" description="Helical" evidence="11">
    <location>
        <begin position="247"/>
        <end position="269"/>
    </location>
</feature>
<evidence type="ECO:0000313" key="13">
    <source>
        <dbReference type="Proteomes" id="UP000027987"/>
    </source>
</evidence>
<evidence type="ECO:0000256" key="9">
    <source>
        <dbReference type="ARBA" id="ARBA00023303"/>
    </source>
</evidence>
<dbReference type="SUPFAM" id="SSF81340">
    <property type="entry name" value="Clc chloride channel"/>
    <property type="match status" value="1"/>
</dbReference>
<sequence>MSEQDDEPARSASTVTGRLQQLASSDLFSPVQWRRRILFWGGAVLVGLAAIGFARAADWAFEVFHGVVTHNRLWAFLITPVTFALLAWLTEGALRPTRGSGIPQAIAALKIEDEGFRQSLLSLRVAIGKMALTLAALLGGASVGREGPTVHVGAGLLYSLGRRFGFAEPAAAGRFILAGAAAGLAAAFNTPLAGIVFAIEEMSGSFEHRMSGILLTAVFVAGLVSLGILGNYAYFGHFDIGLPLGKAWWAVLATGIVCGLAGGLFARLILPHDTGFRGFVGRLRARQPIVFAAACGLALVLLSQLTHTGLYGTGYAQAKDILEGHTGTVTSFGVLKFLGNIASYWAGIPGGIFSPALAVGAGLGNNLCAILPGVDPSAVVLLAMAAYLSGVTQAPLTATVISMELTANQQMVLPIMATCLLARATSSLLSRKPVYRALADKLIEGYERELARRAAESSPDDEETAHAAWTESPMVEDPATPLPPADQPPHPSDSPTDQRPS</sequence>
<dbReference type="Proteomes" id="UP000027987">
    <property type="component" value="Chromosome"/>
</dbReference>
<dbReference type="Gene3D" id="1.10.3080.10">
    <property type="entry name" value="Clc chloride channel"/>
    <property type="match status" value="1"/>
</dbReference>
<keyword evidence="13" id="KW-1185">Reference proteome</keyword>
<reference evidence="12 13" key="1">
    <citation type="submission" date="2014-07" db="EMBL/GenBank/DDBJ databases">
        <title>Complete Genome Sequence of Dyella japonica Strain A8 Isolated from Malaysian Tropical Soil.</title>
        <authorList>
            <person name="Hui R.K.H."/>
            <person name="Chen J.-W."/>
            <person name="Chan K.-G."/>
            <person name="Leung F.C.C."/>
        </authorList>
    </citation>
    <scope>NUCLEOTIDE SEQUENCE [LARGE SCALE GENOMIC DNA]</scope>
    <source>
        <strain evidence="12 13">A8</strain>
    </source>
</reference>
<evidence type="ECO:0000256" key="11">
    <source>
        <dbReference type="SAM" id="Phobius"/>
    </source>
</evidence>
<accession>A0A075K8L9</accession>
<dbReference type="GO" id="GO:0005254">
    <property type="term" value="F:chloride channel activity"/>
    <property type="evidence" value="ECO:0007669"/>
    <property type="project" value="UniProtKB-KW"/>
</dbReference>
<feature type="transmembrane region" description="Helical" evidence="11">
    <location>
        <begin position="370"/>
        <end position="391"/>
    </location>
</feature>
<dbReference type="PRINTS" id="PR00762">
    <property type="entry name" value="CLCHANNEL"/>
</dbReference>
<feature type="transmembrane region" description="Helical" evidence="11">
    <location>
        <begin position="73"/>
        <end position="90"/>
    </location>
</feature>
<dbReference type="HOGENOM" id="CLU_015263_6_0_6"/>
<protein>
    <submittedName>
        <fullName evidence="12">Chloride channel protein</fullName>
    </submittedName>
</protein>
<feature type="compositionally biased region" description="Pro residues" evidence="10">
    <location>
        <begin position="480"/>
        <end position="492"/>
    </location>
</feature>
<dbReference type="STRING" id="1217721.HY57_15530"/>
<keyword evidence="8" id="KW-0868">Chloride</keyword>
<keyword evidence="4 11" id="KW-1133">Transmembrane helix</keyword>
<evidence type="ECO:0000256" key="10">
    <source>
        <dbReference type="SAM" id="MobiDB-lite"/>
    </source>
</evidence>
<dbReference type="InterPro" id="IPR001807">
    <property type="entry name" value="ClC"/>
</dbReference>
<dbReference type="CDD" id="cd01034">
    <property type="entry name" value="EriC_like"/>
    <property type="match status" value="1"/>
</dbReference>
<evidence type="ECO:0000256" key="7">
    <source>
        <dbReference type="ARBA" id="ARBA00023173"/>
    </source>
</evidence>
<feature type="transmembrane region" description="Helical" evidence="11">
    <location>
        <begin position="175"/>
        <end position="199"/>
    </location>
</feature>
<feature type="transmembrane region" description="Helical" evidence="11">
    <location>
        <begin position="289"/>
        <end position="306"/>
    </location>
</feature>
<evidence type="ECO:0000256" key="2">
    <source>
        <dbReference type="ARBA" id="ARBA00022448"/>
    </source>
</evidence>
<feature type="transmembrane region" description="Helical" evidence="11">
    <location>
        <begin position="37"/>
        <end position="61"/>
    </location>
</feature>
<name>A0A075K8L9_9GAMM</name>
<evidence type="ECO:0000313" key="12">
    <source>
        <dbReference type="EMBL" id="AIF48543.1"/>
    </source>
</evidence>
<feature type="region of interest" description="Disordered" evidence="10">
    <location>
        <begin position="452"/>
        <end position="501"/>
    </location>
</feature>
<dbReference type="KEGG" id="dja:HY57_15530"/>
<evidence type="ECO:0000256" key="8">
    <source>
        <dbReference type="ARBA" id="ARBA00023214"/>
    </source>
</evidence>
<comment type="subcellular location">
    <subcellularLocation>
        <location evidence="1">Membrane</location>
        <topology evidence="1">Multi-pass membrane protein</topology>
    </subcellularLocation>
</comment>
<evidence type="ECO:0000256" key="4">
    <source>
        <dbReference type="ARBA" id="ARBA00022989"/>
    </source>
</evidence>
<evidence type="ECO:0000256" key="3">
    <source>
        <dbReference type="ARBA" id="ARBA00022692"/>
    </source>
</evidence>
<keyword evidence="5" id="KW-0406">Ion transport</keyword>
<dbReference type="OrthoDB" id="9767361at2"/>
<dbReference type="PANTHER" id="PTHR43427">
    <property type="entry name" value="CHLORIDE CHANNEL PROTEIN CLC-E"/>
    <property type="match status" value="1"/>
</dbReference>
<dbReference type="PANTHER" id="PTHR43427:SF6">
    <property type="entry name" value="CHLORIDE CHANNEL PROTEIN CLC-E"/>
    <property type="match status" value="1"/>
</dbReference>